<evidence type="ECO:0000256" key="1">
    <source>
        <dbReference type="ARBA" id="ARBA00012513"/>
    </source>
</evidence>
<evidence type="ECO:0000256" key="10">
    <source>
        <dbReference type="SAM" id="MobiDB-lite"/>
    </source>
</evidence>
<evidence type="ECO:0000256" key="5">
    <source>
        <dbReference type="ARBA" id="ARBA00022777"/>
    </source>
</evidence>
<feature type="binding site" evidence="9">
    <location>
        <position position="239"/>
    </location>
    <ligand>
        <name>ATP</name>
        <dbReference type="ChEBI" id="CHEBI:30616"/>
    </ligand>
</feature>
<dbReference type="InterPro" id="IPR008271">
    <property type="entry name" value="Ser/Thr_kinase_AS"/>
</dbReference>
<dbReference type="PANTHER" id="PTHR24356">
    <property type="entry name" value="SERINE/THREONINE-PROTEIN KINASE"/>
    <property type="match status" value="1"/>
</dbReference>
<dbReference type="KEGG" id="pco:PHACADRAFT_185249"/>
<dbReference type="OrthoDB" id="2750689at2759"/>
<dbReference type="Proteomes" id="UP000008370">
    <property type="component" value="Unassembled WGS sequence"/>
</dbReference>
<comment type="catalytic activity">
    <reaction evidence="8">
        <text>L-seryl-[protein] + ATP = O-phospho-L-seryl-[protein] + ADP + H(+)</text>
        <dbReference type="Rhea" id="RHEA:17989"/>
        <dbReference type="Rhea" id="RHEA-COMP:9863"/>
        <dbReference type="Rhea" id="RHEA-COMP:11604"/>
        <dbReference type="ChEBI" id="CHEBI:15378"/>
        <dbReference type="ChEBI" id="CHEBI:29999"/>
        <dbReference type="ChEBI" id="CHEBI:30616"/>
        <dbReference type="ChEBI" id="CHEBI:83421"/>
        <dbReference type="ChEBI" id="CHEBI:456216"/>
        <dbReference type="EC" id="2.7.11.1"/>
    </reaction>
</comment>
<evidence type="ECO:0000256" key="6">
    <source>
        <dbReference type="ARBA" id="ARBA00022840"/>
    </source>
</evidence>
<keyword evidence="2" id="KW-0723">Serine/threonine-protein kinase</keyword>
<keyword evidence="13" id="KW-1185">Reference proteome</keyword>
<evidence type="ECO:0000259" key="11">
    <source>
        <dbReference type="PROSITE" id="PS50011"/>
    </source>
</evidence>
<feature type="region of interest" description="Disordered" evidence="10">
    <location>
        <begin position="532"/>
        <end position="581"/>
    </location>
</feature>
<proteinExistence type="predicted"/>
<dbReference type="InterPro" id="IPR000719">
    <property type="entry name" value="Prot_kinase_dom"/>
</dbReference>
<reference evidence="12 13" key="1">
    <citation type="journal article" date="2012" name="BMC Genomics">
        <title>Comparative genomics of the white-rot fungi, Phanerochaete carnosa and P. chrysosporium, to elucidate the genetic basis of the distinct wood types they colonize.</title>
        <authorList>
            <person name="Suzuki H."/>
            <person name="MacDonald J."/>
            <person name="Syed K."/>
            <person name="Salamov A."/>
            <person name="Hori C."/>
            <person name="Aerts A."/>
            <person name="Henrissat B."/>
            <person name="Wiebenga A."/>
            <person name="vanKuyk P.A."/>
            <person name="Barry K."/>
            <person name="Lindquist E."/>
            <person name="LaButti K."/>
            <person name="Lapidus A."/>
            <person name="Lucas S."/>
            <person name="Coutinho P."/>
            <person name="Gong Y."/>
            <person name="Samejima M."/>
            <person name="Mahadevan R."/>
            <person name="Abou-Zaid M."/>
            <person name="de Vries R.P."/>
            <person name="Igarashi K."/>
            <person name="Yadav J.S."/>
            <person name="Grigoriev I.V."/>
            <person name="Master E.R."/>
        </authorList>
    </citation>
    <scope>NUCLEOTIDE SEQUENCE [LARGE SCALE GENOMIC DNA]</scope>
    <source>
        <strain evidence="12 13">HHB-10118-sp</strain>
    </source>
</reference>
<evidence type="ECO:0000256" key="8">
    <source>
        <dbReference type="ARBA" id="ARBA00048679"/>
    </source>
</evidence>
<dbReference type="Gene3D" id="3.30.200.20">
    <property type="entry name" value="Phosphorylase Kinase, domain 1"/>
    <property type="match status" value="1"/>
</dbReference>
<dbReference type="EC" id="2.7.11.1" evidence="1"/>
<feature type="compositionally biased region" description="Low complexity" evidence="10">
    <location>
        <begin position="551"/>
        <end position="567"/>
    </location>
</feature>
<organism evidence="12 13">
    <name type="scientific">Phanerochaete carnosa (strain HHB-10118-sp)</name>
    <name type="common">White-rot fungus</name>
    <name type="synonym">Peniophora carnosa</name>
    <dbReference type="NCBI Taxonomy" id="650164"/>
    <lineage>
        <taxon>Eukaryota</taxon>
        <taxon>Fungi</taxon>
        <taxon>Dikarya</taxon>
        <taxon>Basidiomycota</taxon>
        <taxon>Agaricomycotina</taxon>
        <taxon>Agaricomycetes</taxon>
        <taxon>Polyporales</taxon>
        <taxon>Phanerochaetaceae</taxon>
        <taxon>Phanerochaete</taxon>
    </lineage>
</organism>
<dbReference type="HOGENOM" id="CLU_402844_0_0_1"/>
<dbReference type="SUPFAM" id="SSF56112">
    <property type="entry name" value="Protein kinase-like (PK-like)"/>
    <property type="match status" value="1"/>
</dbReference>
<evidence type="ECO:0000313" key="12">
    <source>
        <dbReference type="EMBL" id="EKM54296.1"/>
    </source>
</evidence>
<comment type="catalytic activity">
    <reaction evidence="7">
        <text>L-threonyl-[protein] + ATP = O-phospho-L-threonyl-[protein] + ADP + H(+)</text>
        <dbReference type="Rhea" id="RHEA:46608"/>
        <dbReference type="Rhea" id="RHEA-COMP:11060"/>
        <dbReference type="Rhea" id="RHEA-COMP:11605"/>
        <dbReference type="ChEBI" id="CHEBI:15378"/>
        <dbReference type="ChEBI" id="CHEBI:30013"/>
        <dbReference type="ChEBI" id="CHEBI:30616"/>
        <dbReference type="ChEBI" id="CHEBI:61977"/>
        <dbReference type="ChEBI" id="CHEBI:456216"/>
        <dbReference type="EC" id="2.7.11.1"/>
    </reaction>
</comment>
<evidence type="ECO:0000313" key="13">
    <source>
        <dbReference type="Proteomes" id="UP000008370"/>
    </source>
</evidence>
<keyword evidence="3" id="KW-0808">Transferase</keyword>
<name>K5UWA7_PHACS</name>
<dbReference type="PROSITE" id="PS50011">
    <property type="entry name" value="PROTEIN_KINASE_DOM"/>
    <property type="match status" value="1"/>
</dbReference>
<evidence type="ECO:0000256" key="7">
    <source>
        <dbReference type="ARBA" id="ARBA00047899"/>
    </source>
</evidence>
<dbReference type="GO" id="GO:0005524">
    <property type="term" value="F:ATP binding"/>
    <property type="evidence" value="ECO:0007669"/>
    <property type="project" value="UniProtKB-UniRule"/>
</dbReference>
<evidence type="ECO:0000256" key="9">
    <source>
        <dbReference type="PROSITE-ProRule" id="PRU10141"/>
    </source>
</evidence>
<evidence type="ECO:0000256" key="3">
    <source>
        <dbReference type="ARBA" id="ARBA00022679"/>
    </source>
</evidence>
<dbReference type="GeneID" id="18910264"/>
<dbReference type="GO" id="GO:0004674">
    <property type="term" value="F:protein serine/threonine kinase activity"/>
    <property type="evidence" value="ECO:0007669"/>
    <property type="project" value="UniProtKB-KW"/>
</dbReference>
<keyword evidence="5" id="KW-0418">Kinase</keyword>
<gene>
    <name evidence="12" type="ORF">PHACADRAFT_185249</name>
</gene>
<feature type="domain" description="Protein kinase" evidence="11">
    <location>
        <begin position="210"/>
        <end position="445"/>
    </location>
</feature>
<keyword evidence="6 9" id="KW-0067">ATP-binding</keyword>
<dbReference type="InterPro" id="IPR011009">
    <property type="entry name" value="Kinase-like_dom_sf"/>
</dbReference>
<feature type="region of interest" description="Disordered" evidence="10">
    <location>
        <begin position="25"/>
        <end position="53"/>
    </location>
</feature>
<sequence length="675" mass="74691">MTLLTALRRFKTALRLKKRKTIAMAEAKPQQPKAKLAPGVSPPSQQDEVVAEEAKSEPAPFVRLATMKTMETHYIDFLAEATHHPQVLSIKADLKLEAAPKVYRETRVACVLIGAIRLEQVVAQTELKHEFEGEVLTSAPTPAPLLEFCRIEDVAVDIAPNTDLSFSTISLPESFSIVPANIDTNDFPLPPTLELAAPVRSKRSLNIYDFVEDGYIGSGAWGAVHLARHRKTGLQVAIKSIQKAKVISTEIQVLREQDTLRASAQRFCHGGNFEDFLESMGCPPEPLLKFFAAQLLLCLESIHARGVVHRDLKPANLFLNKNCHLVVGDFGLATFASDEEACRQFCGTIEYVAREIWRGDAFSFASDVWAYGAVLFEMAVGRRLFDPDQFTSVQQLQVFMASTCLEDWIGEDEMSEDLYTFLSSIFEADEATRPTLTTLKNHAFFADMWARRLYIHIFVLTRYCSDWVALAAGKLLCPGLMSTDDEDEELIPVEDDCPYSDGIDMWGDEDPFPGFSFVSDVLAFSPIPAAAHSSAPEANRDPPSSLIENYSTAPSSPSPTESTDSESGNNTSYDSDILRTPSPEDDIAAIIVSCTRTFEDIPLGSPTSPPFPCTVADNFLIDKPFATDIPGTSRTASGEDGHGDWDFPSCDNATRKRRSLLDRLKEKFTPHRRSL</sequence>
<protein>
    <recommendedName>
        <fullName evidence="1">non-specific serine/threonine protein kinase</fullName>
        <ecNumber evidence="1">2.7.11.1</ecNumber>
    </recommendedName>
</protein>
<dbReference type="InParanoid" id="K5UWA7"/>
<evidence type="ECO:0000256" key="2">
    <source>
        <dbReference type="ARBA" id="ARBA00022527"/>
    </source>
</evidence>
<dbReference type="InterPro" id="IPR017441">
    <property type="entry name" value="Protein_kinase_ATP_BS"/>
</dbReference>
<dbReference type="Pfam" id="PF00069">
    <property type="entry name" value="Pkinase"/>
    <property type="match status" value="1"/>
</dbReference>
<dbReference type="STRING" id="650164.K5UWA7"/>
<dbReference type="InterPro" id="IPR050236">
    <property type="entry name" value="Ser_Thr_kinase_AGC"/>
</dbReference>
<dbReference type="Gene3D" id="1.10.510.10">
    <property type="entry name" value="Transferase(Phosphotransferase) domain 1"/>
    <property type="match status" value="1"/>
</dbReference>
<accession>K5UWA7</accession>
<dbReference type="EMBL" id="JH930473">
    <property type="protein sequence ID" value="EKM54296.1"/>
    <property type="molecule type" value="Genomic_DNA"/>
</dbReference>
<dbReference type="PROSITE" id="PS00107">
    <property type="entry name" value="PROTEIN_KINASE_ATP"/>
    <property type="match status" value="1"/>
</dbReference>
<keyword evidence="4 9" id="KW-0547">Nucleotide-binding</keyword>
<dbReference type="PROSITE" id="PS00108">
    <property type="entry name" value="PROTEIN_KINASE_ST"/>
    <property type="match status" value="1"/>
</dbReference>
<dbReference type="AlphaFoldDB" id="K5UWA7"/>
<dbReference type="GO" id="GO:0035556">
    <property type="term" value="P:intracellular signal transduction"/>
    <property type="evidence" value="ECO:0007669"/>
    <property type="project" value="TreeGrafter"/>
</dbReference>
<dbReference type="PANTHER" id="PTHR24356:SF1">
    <property type="entry name" value="SERINE_THREONINE-PROTEIN KINASE GREATWALL"/>
    <property type="match status" value="1"/>
</dbReference>
<evidence type="ECO:0000256" key="4">
    <source>
        <dbReference type="ARBA" id="ARBA00022741"/>
    </source>
</evidence>
<dbReference type="RefSeq" id="XP_007396994.1">
    <property type="nucleotide sequence ID" value="XM_007396932.1"/>
</dbReference>
<dbReference type="SMART" id="SM00220">
    <property type="entry name" value="S_TKc"/>
    <property type="match status" value="1"/>
</dbReference>